<gene>
    <name evidence="1" type="ORF">Salat_2655000</name>
</gene>
<sequence>MVQKVASVDWNNETDERFLHGDHISFWKFLSSLSFQEFPLLILNKIWKRDANLRADMTLAGLMVSESSVLTKVFCSLGMAEKMEKFLWDHFAWFHTEIYECYGWWWYSTN</sequence>
<reference evidence="1" key="2">
    <citation type="journal article" date="2024" name="Plant">
        <title>Genomic evolution and insights into agronomic trait innovations of Sesamum species.</title>
        <authorList>
            <person name="Miao H."/>
            <person name="Wang L."/>
            <person name="Qu L."/>
            <person name="Liu H."/>
            <person name="Sun Y."/>
            <person name="Le M."/>
            <person name="Wang Q."/>
            <person name="Wei S."/>
            <person name="Zheng Y."/>
            <person name="Lin W."/>
            <person name="Duan Y."/>
            <person name="Cao H."/>
            <person name="Xiong S."/>
            <person name="Wang X."/>
            <person name="Wei L."/>
            <person name="Li C."/>
            <person name="Ma Q."/>
            <person name="Ju M."/>
            <person name="Zhao R."/>
            <person name="Li G."/>
            <person name="Mu C."/>
            <person name="Tian Q."/>
            <person name="Mei H."/>
            <person name="Zhang T."/>
            <person name="Gao T."/>
            <person name="Zhang H."/>
        </authorList>
    </citation>
    <scope>NUCLEOTIDE SEQUENCE</scope>
    <source>
        <strain evidence="1">3651</strain>
    </source>
</reference>
<dbReference type="EMBL" id="JACGWO010000011">
    <property type="protein sequence ID" value="KAK4415476.1"/>
    <property type="molecule type" value="Genomic_DNA"/>
</dbReference>
<organism evidence="1 2">
    <name type="scientific">Sesamum alatum</name>
    <dbReference type="NCBI Taxonomy" id="300844"/>
    <lineage>
        <taxon>Eukaryota</taxon>
        <taxon>Viridiplantae</taxon>
        <taxon>Streptophyta</taxon>
        <taxon>Embryophyta</taxon>
        <taxon>Tracheophyta</taxon>
        <taxon>Spermatophyta</taxon>
        <taxon>Magnoliopsida</taxon>
        <taxon>eudicotyledons</taxon>
        <taxon>Gunneridae</taxon>
        <taxon>Pentapetalae</taxon>
        <taxon>asterids</taxon>
        <taxon>lamiids</taxon>
        <taxon>Lamiales</taxon>
        <taxon>Pedaliaceae</taxon>
        <taxon>Sesamum</taxon>
    </lineage>
</organism>
<name>A0AAE2CAZ9_9LAMI</name>
<dbReference type="AlphaFoldDB" id="A0AAE2CAZ9"/>
<dbReference type="Proteomes" id="UP001293254">
    <property type="component" value="Unassembled WGS sequence"/>
</dbReference>
<keyword evidence="2" id="KW-1185">Reference proteome</keyword>
<proteinExistence type="predicted"/>
<protein>
    <submittedName>
        <fullName evidence="1">Uncharacterized protein</fullName>
    </submittedName>
</protein>
<evidence type="ECO:0000313" key="1">
    <source>
        <dbReference type="EMBL" id="KAK4415476.1"/>
    </source>
</evidence>
<reference evidence="1" key="1">
    <citation type="submission" date="2020-06" db="EMBL/GenBank/DDBJ databases">
        <authorList>
            <person name="Li T."/>
            <person name="Hu X."/>
            <person name="Zhang T."/>
            <person name="Song X."/>
            <person name="Zhang H."/>
            <person name="Dai N."/>
            <person name="Sheng W."/>
            <person name="Hou X."/>
            <person name="Wei L."/>
        </authorList>
    </citation>
    <scope>NUCLEOTIDE SEQUENCE</scope>
    <source>
        <strain evidence="1">3651</strain>
        <tissue evidence="1">Leaf</tissue>
    </source>
</reference>
<evidence type="ECO:0000313" key="2">
    <source>
        <dbReference type="Proteomes" id="UP001293254"/>
    </source>
</evidence>
<comment type="caution">
    <text evidence="1">The sequence shown here is derived from an EMBL/GenBank/DDBJ whole genome shotgun (WGS) entry which is preliminary data.</text>
</comment>
<accession>A0AAE2CAZ9</accession>